<keyword evidence="2 6" id="KW-0963">Cytoplasm</keyword>
<evidence type="ECO:0000313" key="9">
    <source>
        <dbReference type="EMBL" id="CAF0983684.1"/>
    </source>
</evidence>
<feature type="region of interest" description="Disordered" evidence="7">
    <location>
        <begin position="92"/>
        <end position="125"/>
    </location>
</feature>
<comment type="caution">
    <text evidence="8">The sequence shown here is derived from an EMBL/GenBank/DDBJ whole genome shotgun (WGS) entry which is preliminary data.</text>
</comment>
<feature type="region of interest" description="Disordered" evidence="7">
    <location>
        <begin position="1"/>
        <end position="25"/>
    </location>
</feature>
<dbReference type="PROSITE" id="PS00229">
    <property type="entry name" value="TAU_MAP_1"/>
    <property type="match status" value="2"/>
</dbReference>
<dbReference type="Proteomes" id="UP000682733">
    <property type="component" value="Unassembled WGS sequence"/>
</dbReference>
<dbReference type="PANTHER" id="PTHR11501:SF18">
    <property type="entry name" value="MICROTUBULE-ASSOCIATED PROTEIN"/>
    <property type="match status" value="1"/>
</dbReference>
<evidence type="ECO:0000313" key="11">
    <source>
        <dbReference type="EMBL" id="CAF3754104.1"/>
    </source>
</evidence>
<evidence type="ECO:0000256" key="5">
    <source>
        <dbReference type="ARBA" id="ARBA00023212"/>
    </source>
</evidence>
<evidence type="ECO:0000313" key="8">
    <source>
        <dbReference type="EMBL" id="CAF0894913.1"/>
    </source>
</evidence>
<evidence type="ECO:0000313" key="12">
    <source>
        <dbReference type="Proteomes" id="UP000663829"/>
    </source>
</evidence>
<gene>
    <name evidence="8" type="ORF">GPM918_LOCUS8322</name>
    <name evidence="9" type="ORF">OVA965_LOCUS13716</name>
    <name evidence="10" type="ORF">SRO942_LOCUS8326</name>
    <name evidence="11" type="ORF">TMI583_LOCUS13719</name>
</gene>
<dbReference type="Pfam" id="PF00418">
    <property type="entry name" value="Tubulin-binding"/>
    <property type="match status" value="2"/>
</dbReference>
<dbReference type="Proteomes" id="UP000663829">
    <property type="component" value="Unassembled WGS sequence"/>
</dbReference>
<comment type="subcellular location">
    <subcellularLocation>
        <location evidence="1 6">Cytoplasm</location>
        <location evidence="1 6">Cytoskeleton</location>
    </subcellularLocation>
</comment>
<reference evidence="8" key="1">
    <citation type="submission" date="2021-02" db="EMBL/GenBank/DDBJ databases">
        <authorList>
            <person name="Nowell W R."/>
        </authorList>
    </citation>
    <scope>NUCLEOTIDE SEQUENCE</scope>
</reference>
<keyword evidence="4" id="KW-0677">Repeat</keyword>
<keyword evidence="5 6" id="KW-0206">Cytoskeleton</keyword>
<dbReference type="OrthoDB" id="9378527at2759"/>
<dbReference type="GO" id="GO:0031175">
    <property type="term" value="P:neuron projection development"/>
    <property type="evidence" value="ECO:0007669"/>
    <property type="project" value="TreeGrafter"/>
</dbReference>
<evidence type="ECO:0000256" key="1">
    <source>
        <dbReference type="ARBA" id="ARBA00004245"/>
    </source>
</evidence>
<dbReference type="PROSITE" id="PS51491">
    <property type="entry name" value="TAU_MAP_2"/>
    <property type="match status" value="2"/>
</dbReference>
<dbReference type="GO" id="GO:0000226">
    <property type="term" value="P:microtubule cytoskeleton organization"/>
    <property type="evidence" value="ECO:0007669"/>
    <property type="project" value="TreeGrafter"/>
</dbReference>
<organism evidence="8 12">
    <name type="scientific">Didymodactylos carnosus</name>
    <dbReference type="NCBI Taxonomy" id="1234261"/>
    <lineage>
        <taxon>Eukaryota</taxon>
        <taxon>Metazoa</taxon>
        <taxon>Spiralia</taxon>
        <taxon>Gnathifera</taxon>
        <taxon>Rotifera</taxon>
        <taxon>Eurotatoria</taxon>
        <taxon>Bdelloidea</taxon>
        <taxon>Philodinida</taxon>
        <taxon>Philodinidae</taxon>
        <taxon>Didymodactylos</taxon>
    </lineage>
</organism>
<evidence type="ECO:0000256" key="2">
    <source>
        <dbReference type="ARBA" id="ARBA00022490"/>
    </source>
</evidence>
<accession>A0A813Z6C7</accession>
<proteinExistence type="predicted"/>
<evidence type="ECO:0000256" key="6">
    <source>
        <dbReference type="RuleBase" id="RU000686"/>
    </source>
</evidence>
<dbReference type="Proteomes" id="UP000681722">
    <property type="component" value="Unassembled WGS sequence"/>
</dbReference>
<evidence type="ECO:0000256" key="3">
    <source>
        <dbReference type="ARBA" id="ARBA00022553"/>
    </source>
</evidence>
<name>A0A813Z6C7_9BILA</name>
<dbReference type="EMBL" id="CAJNOQ010001440">
    <property type="protein sequence ID" value="CAF0894913.1"/>
    <property type="molecule type" value="Genomic_DNA"/>
</dbReference>
<evidence type="ECO:0000313" key="10">
    <source>
        <dbReference type="EMBL" id="CAF3678529.1"/>
    </source>
</evidence>
<dbReference type="GO" id="GO:0008017">
    <property type="term" value="F:microtubule binding"/>
    <property type="evidence" value="ECO:0007669"/>
    <property type="project" value="InterPro"/>
</dbReference>
<dbReference type="EMBL" id="CAJOBC010001441">
    <property type="protein sequence ID" value="CAF3678529.1"/>
    <property type="molecule type" value="Genomic_DNA"/>
</dbReference>
<dbReference type="EMBL" id="CAJOBA010005768">
    <property type="protein sequence ID" value="CAF3754104.1"/>
    <property type="molecule type" value="Genomic_DNA"/>
</dbReference>
<sequence length="248" mass="27874">MNTLLPSIHQQPKQQRTSTITKNSKGQAVRVIVVSNNYNNHETSDHKNSISKQQQQNGIIIKTYNKQSEQPQRKIILKHAGTRKRDMINGHNIKHHNQDTSSSVHGSNSTRADSSDSNRTNRKLWWSPKRNEVQVKSDDTKYYKVGSKVGSLVNINHKPGGGNVAITEDRTKWIANSKIGSLENANWSPPLPQISVRNEKLIWNAGSKIGSMININHRPGGGSISIRDEQLDFREKATPRVDCGFVDE</sequence>
<evidence type="ECO:0000256" key="4">
    <source>
        <dbReference type="ARBA" id="ARBA00022737"/>
    </source>
</evidence>
<keyword evidence="3" id="KW-0597">Phosphoprotein</keyword>
<keyword evidence="6" id="KW-0493">Microtubule</keyword>
<feature type="compositionally biased region" description="Polar residues" evidence="7">
    <location>
        <begin position="99"/>
        <end position="118"/>
    </location>
</feature>
<protein>
    <recommendedName>
        <fullName evidence="6">Microtubule-associated protein</fullName>
    </recommendedName>
</protein>
<dbReference type="GO" id="GO:0043005">
    <property type="term" value="C:neuron projection"/>
    <property type="evidence" value="ECO:0007669"/>
    <property type="project" value="TreeGrafter"/>
</dbReference>
<dbReference type="GO" id="GO:0005874">
    <property type="term" value="C:microtubule"/>
    <property type="evidence" value="ECO:0007669"/>
    <property type="project" value="UniProtKB-KW"/>
</dbReference>
<dbReference type="PANTHER" id="PTHR11501">
    <property type="entry name" value="MICROTUBULE-ASSOCIATED PROTEIN"/>
    <property type="match status" value="1"/>
</dbReference>
<dbReference type="AlphaFoldDB" id="A0A813Z6C7"/>
<dbReference type="Proteomes" id="UP000677228">
    <property type="component" value="Unassembled WGS sequence"/>
</dbReference>
<dbReference type="InterPro" id="IPR001084">
    <property type="entry name" value="MAP_tubulin-bd_rpt"/>
</dbReference>
<evidence type="ECO:0000256" key="7">
    <source>
        <dbReference type="SAM" id="MobiDB-lite"/>
    </source>
</evidence>
<dbReference type="EMBL" id="CAJNOK010005762">
    <property type="protein sequence ID" value="CAF0983684.1"/>
    <property type="molecule type" value="Genomic_DNA"/>
</dbReference>
<keyword evidence="12" id="KW-1185">Reference proteome</keyword>
<dbReference type="InterPro" id="IPR027324">
    <property type="entry name" value="MAP2/MAP4/Tau"/>
</dbReference>